<feature type="transmembrane region" description="Helical" evidence="5">
    <location>
        <begin position="256"/>
        <end position="273"/>
    </location>
</feature>
<dbReference type="InterPro" id="IPR011701">
    <property type="entry name" value="MFS"/>
</dbReference>
<dbReference type="InterPro" id="IPR036259">
    <property type="entry name" value="MFS_trans_sf"/>
</dbReference>
<feature type="transmembrane region" description="Helical" evidence="5">
    <location>
        <begin position="342"/>
        <end position="365"/>
    </location>
</feature>
<accession>A0A9E7DC47</accession>
<evidence type="ECO:0000256" key="2">
    <source>
        <dbReference type="ARBA" id="ARBA00022692"/>
    </source>
</evidence>
<dbReference type="PANTHER" id="PTHR23542">
    <property type="match status" value="1"/>
</dbReference>
<keyword evidence="2 5" id="KW-0812">Transmembrane</keyword>
<dbReference type="InterPro" id="IPR020846">
    <property type="entry name" value="MFS_dom"/>
</dbReference>
<keyword evidence="3 5" id="KW-1133">Transmembrane helix</keyword>
<dbReference type="PROSITE" id="PS50850">
    <property type="entry name" value="MFS"/>
    <property type="match status" value="1"/>
</dbReference>
<name>A0A9E7DC47_9ACTO</name>
<dbReference type="AlphaFoldDB" id="A0A9E7DC47"/>
<dbReference type="Pfam" id="PF07690">
    <property type="entry name" value="MFS_1"/>
    <property type="match status" value="1"/>
</dbReference>
<evidence type="ECO:0000313" key="7">
    <source>
        <dbReference type="EMBL" id="UQF79561.1"/>
    </source>
</evidence>
<protein>
    <submittedName>
        <fullName evidence="7">MFS transporter</fullName>
    </submittedName>
</protein>
<feature type="transmembrane region" description="Helical" evidence="5">
    <location>
        <begin position="218"/>
        <end position="236"/>
    </location>
</feature>
<dbReference type="GO" id="GO:0005886">
    <property type="term" value="C:plasma membrane"/>
    <property type="evidence" value="ECO:0007669"/>
    <property type="project" value="UniProtKB-SubCell"/>
</dbReference>
<feature type="transmembrane region" description="Helical" evidence="5">
    <location>
        <begin position="105"/>
        <end position="126"/>
    </location>
</feature>
<reference evidence="7" key="1">
    <citation type="submission" date="2022-05" db="EMBL/GenBank/DDBJ databases">
        <title>Using nanopore sequencing to obtain complete genomes from saliva samples.</title>
        <authorList>
            <person name="Baker J.L."/>
        </authorList>
    </citation>
    <scope>NUCLEOTIDE SEQUENCE</scope>
    <source>
        <strain evidence="7">JCVI-JB-Ag32</strain>
    </source>
</reference>
<proteinExistence type="predicted"/>
<evidence type="ECO:0000313" key="8">
    <source>
        <dbReference type="Proteomes" id="UP000830236"/>
    </source>
</evidence>
<feature type="transmembrane region" description="Helical" evidence="5">
    <location>
        <begin position="371"/>
        <end position="392"/>
    </location>
</feature>
<evidence type="ECO:0000256" key="5">
    <source>
        <dbReference type="SAM" id="Phobius"/>
    </source>
</evidence>
<dbReference type="GO" id="GO:0022857">
    <property type="term" value="F:transmembrane transporter activity"/>
    <property type="evidence" value="ECO:0007669"/>
    <property type="project" value="InterPro"/>
</dbReference>
<sequence length="405" mass="42379">MASNYVNILRKPGAFKFSATGLLARMPMSMVSISSLLAIQSEYHSYTLAGQVSAVTLIAFACTAPWLARRVDIYGQRFMIPFIMASCLAMVGEIVSITFHAHPVALLVCAAIAGGTSGSMGALVRARWSNLLETPDEIHTAFALEAAMDEVAFIVGPILATMLVTNPPLPVTSGLIVAVTAQAVGSLWFLSQRATEPPAKGRTAAQEQAGQSHVLRNGALVVTALTCLVLGGLFGANDVAIVASATEHGHKNLSGAILACFSTGSLVAALIHGSRQWHWPLQRQFVVGVTVLALGASTLIFAPNLWFVAVAAAITGMAIAPTFTTANQIVQHSVADNQITEGLTWLSTTINVGVSVGTFLAGLAIDNSGAHGGFLAVTVMAWLAVVIVWSGARTLRRTLGVRQIP</sequence>
<feature type="domain" description="Major facilitator superfamily (MFS) profile" evidence="6">
    <location>
        <begin position="219"/>
        <end position="405"/>
    </location>
</feature>
<comment type="subcellular location">
    <subcellularLocation>
        <location evidence="1">Cell membrane</location>
        <topology evidence="1">Multi-pass membrane protein</topology>
    </subcellularLocation>
</comment>
<keyword evidence="4 5" id="KW-0472">Membrane</keyword>
<dbReference type="EMBL" id="CP097095">
    <property type="protein sequence ID" value="UQF79561.1"/>
    <property type="molecule type" value="Genomic_DNA"/>
</dbReference>
<dbReference type="Gene3D" id="1.20.1250.20">
    <property type="entry name" value="MFS general substrate transporter like domains"/>
    <property type="match status" value="1"/>
</dbReference>
<gene>
    <name evidence="7" type="ORF">M3I41_08280</name>
</gene>
<dbReference type="SUPFAM" id="SSF103473">
    <property type="entry name" value="MFS general substrate transporter"/>
    <property type="match status" value="1"/>
</dbReference>
<evidence type="ECO:0000256" key="1">
    <source>
        <dbReference type="ARBA" id="ARBA00004651"/>
    </source>
</evidence>
<dbReference type="KEGG" id="agh:M3I41_08280"/>
<evidence type="ECO:0000256" key="4">
    <source>
        <dbReference type="ARBA" id="ARBA00023136"/>
    </source>
</evidence>
<dbReference type="PANTHER" id="PTHR23542:SF1">
    <property type="entry name" value="MAJOR FACILITATOR SUPERFAMILY (MFS) PROFILE DOMAIN-CONTAINING PROTEIN"/>
    <property type="match status" value="1"/>
</dbReference>
<feature type="transmembrane region" description="Helical" evidence="5">
    <location>
        <begin position="80"/>
        <end position="99"/>
    </location>
</feature>
<feature type="transmembrane region" description="Helical" evidence="5">
    <location>
        <begin position="308"/>
        <end position="330"/>
    </location>
</feature>
<feature type="transmembrane region" description="Helical" evidence="5">
    <location>
        <begin position="285"/>
        <end position="302"/>
    </location>
</feature>
<feature type="transmembrane region" description="Helical" evidence="5">
    <location>
        <begin position="48"/>
        <end position="68"/>
    </location>
</feature>
<feature type="transmembrane region" description="Helical" evidence="5">
    <location>
        <begin position="171"/>
        <end position="190"/>
    </location>
</feature>
<evidence type="ECO:0000259" key="6">
    <source>
        <dbReference type="PROSITE" id="PS50850"/>
    </source>
</evidence>
<organism evidence="7 8">
    <name type="scientific">Actinomyces graevenitzii</name>
    <dbReference type="NCBI Taxonomy" id="55565"/>
    <lineage>
        <taxon>Bacteria</taxon>
        <taxon>Bacillati</taxon>
        <taxon>Actinomycetota</taxon>
        <taxon>Actinomycetes</taxon>
        <taxon>Actinomycetales</taxon>
        <taxon>Actinomycetaceae</taxon>
        <taxon>Actinomyces</taxon>
    </lineage>
</organism>
<dbReference type="Proteomes" id="UP000830236">
    <property type="component" value="Chromosome"/>
</dbReference>
<evidence type="ECO:0000256" key="3">
    <source>
        <dbReference type="ARBA" id="ARBA00022989"/>
    </source>
</evidence>